<gene>
    <name evidence="1" type="ORF">ACHHYP_20436</name>
</gene>
<accession>A0A1V9YMN9</accession>
<name>A0A1V9YMN9_ACHHY</name>
<organism evidence="1 2">
    <name type="scientific">Achlya hypogyna</name>
    <name type="common">Oomycete</name>
    <name type="synonym">Protoachlya hypogyna</name>
    <dbReference type="NCBI Taxonomy" id="1202772"/>
    <lineage>
        <taxon>Eukaryota</taxon>
        <taxon>Sar</taxon>
        <taxon>Stramenopiles</taxon>
        <taxon>Oomycota</taxon>
        <taxon>Saprolegniomycetes</taxon>
        <taxon>Saprolegniales</taxon>
        <taxon>Achlyaceae</taxon>
        <taxon>Achlya</taxon>
    </lineage>
</organism>
<dbReference type="EMBL" id="JNBR01001473">
    <property type="protein sequence ID" value="OQR86953.1"/>
    <property type="molecule type" value="Genomic_DNA"/>
</dbReference>
<protein>
    <submittedName>
        <fullName evidence="1">Uncharacterized protein</fullName>
    </submittedName>
</protein>
<proteinExistence type="predicted"/>
<evidence type="ECO:0000313" key="1">
    <source>
        <dbReference type="EMBL" id="OQR86953.1"/>
    </source>
</evidence>
<evidence type="ECO:0000313" key="2">
    <source>
        <dbReference type="Proteomes" id="UP000243579"/>
    </source>
</evidence>
<comment type="caution">
    <text evidence="1">The sequence shown here is derived from an EMBL/GenBank/DDBJ whole genome shotgun (WGS) entry which is preliminary data.</text>
</comment>
<sequence length="124" mass="13470">MLTKLNAELRLVSQRQNLKALISGENVDAWFAYQSATSNEKEALLTAITTAISTFTSDIDDICAKSDSLVYGDVAVLCLQRHRAALARLGGERLVKALASIRQRLITAYTSGGKLQAAIDDTRN</sequence>
<keyword evidence="2" id="KW-1185">Reference proteome</keyword>
<dbReference type="Proteomes" id="UP000243579">
    <property type="component" value="Unassembled WGS sequence"/>
</dbReference>
<reference evidence="1 2" key="1">
    <citation type="journal article" date="2014" name="Genome Biol. Evol.">
        <title>The secreted proteins of Achlya hypogyna and Thraustotheca clavata identify the ancestral oomycete secretome and reveal gene acquisitions by horizontal gene transfer.</title>
        <authorList>
            <person name="Misner I."/>
            <person name="Blouin N."/>
            <person name="Leonard G."/>
            <person name="Richards T.A."/>
            <person name="Lane C.E."/>
        </authorList>
    </citation>
    <scope>NUCLEOTIDE SEQUENCE [LARGE SCALE GENOMIC DNA]</scope>
    <source>
        <strain evidence="1 2">ATCC 48635</strain>
    </source>
</reference>
<dbReference type="AlphaFoldDB" id="A0A1V9YMN9"/>